<accession>A0A4C1XHA7</accession>
<comment type="caution">
    <text evidence="1">The sequence shown here is derived from an EMBL/GenBank/DDBJ whole genome shotgun (WGS) entry which is preliminary data.</text>
</comment>
<evidence type="ECO:0000313" key="1">
    <source>
        <dbReference type="EMBL" id="GBP63331.1"/>
    </source>
</evidence>
<dbReference type="AlphaFoldDB" id="A0A4C1XHA7"/>
<dbReference type="Proteomes" id="UP000299102">
    <property type="component" value="Unassembled WGS sequence"/>
</dbReference>
<dbReference type="EMBL" id="BGZK01000867">
    <property type="protein sequence ID" value="GBP63331.1"/>
    <property type="molecule type" value="Genomic_DNA"/>
</dbReference>
<protein>
    <submittedName>
        <fullName evidence="1">Uncharacterized protein</fullName>
    </submittedName>
</protein>
<evidence type="ECO:0000313" key="2">
    <source>
        <dbReference type="Proteomes" id="UP000299102"/>
    </source>
</evidence>
<keyword evidence="2" id="KW-1185">Reference proteome</keyword>
<reference evidence="1 2" key="1">
    <citation type="journal article" date="2019" name="Commun. Biol.">
        <title>The bagworm genome reveals a unique fibroin gene that provides high tensile strength.</title>
        <authorList>
            <person name="Kono N."/>
            <person name="Nakamura H."/>
            <person name="Ohtoshi R."/>
            <person name="Tomita M."/>
            <person name="Numata K."/>
            <person name="Arakawa K."/>
        </authorList>
    </citation>
    <scope>NUCLEOTIDE SEQUENCE [LARGE SCALE GENOMIC DNA]</scope>
</reference>
<name>A0A4C1XHA7_EUMVA</name>
<proteinExistence type="predicted"/>
<gene>
    <name evidence="1" type="ORF">EVAR_41919_1</name>
</gene>
<sequence>MEIRLMVNHSNVLSYVRGQLTDAGGDGWRLGGGGTGREDSNLLPVVLTKGTRIHSILWPVVGEVNIFGGERKSCRSTGARAGRNFIAPLKVRLPGDRSVGTNCVFRVDPAVA</sequence>
<organism evidence="1 2">
    <name type="scientific">Eumeta variegata</name>
    <name type="common">Bagworm moth</name>
    <name type="synonym">Eumeta japonica</name>
    <dbReference type="NCBI Taxonomy" id="151549"/>
    <lineage>
        <taxon>Eukaryota</taxon>
        <taxon>Metazoa</taxon>
        <taxon>Ecdysozoa</taxon>
        <taxon>Arthropoda</taxon>
        <taxon>Hexapoda</taxon>
        <taxon>Insecta</taxon>
        <taxon>Pterygota</taxon>
        <taxon>Neoptera</taxon>
        <taxon>Endopterygota</taxon>
        <taxon>Lepidoptera</taxon>
        <taxon>Glossata</taxon>
        <taxon>Ditrysia</taxon>
        <taxon>Tineoidea</taxon>
        <taxon>Psychidae</taxon>
        <taxon>Oiketicinae</taxon>
        <taxon>Eumeta</taxon>
    </lineage>
</organism>